<dbReference type="EMBL" id="JPOS01000092">
    <property type="protein sequence ID" value="KGE85132.1"/>
    <property type="molecule type" value="Genomic_DNA"/>
</dbReference>
<dbReference type="Proteomes" id="UP000029736">
    <property type="component" value="Unassembled WGS sequence"/>
</dbReference>
<gene>
    <name evidence="1" type="ORF">IX84_29010</name>
</gene>
<dbReference type="AlphaFoldDB" id="A0A098S1U9"/>
<evidence type="ECO:0000313" key="2">
    <source>
        <dbReference type="Proteomes" id="UP000029736"/>
    </source>
</evidence>
<evidence type="ECO:0000313" key="1">
    <source>
        <dbReference type="EMBL" id="KGE85132.1"/>
    </source>
</evidence>
<dbReference type="RefSeq" id="WP_044229068.1">
    <property type="nucleotide sequence ID" value="NZ_JBKAGJ010000011.1"/>
</dbReference>
<accession>A0A098S1U9</accession>
<organism evidence="1 2">
    <name type="scientific">Phaeodactylibacter xiamenensis</name>
    <dbReference type="NCBI Taxonomy" id="1524460"/>
    <lineage>
        <taxon>Bacteria</taxon>
        <taxon>Pseudomonadati</taxon>
        <taxon>Bacteroidota</taxon>
        <taxon>Saprospiria</taxon>
        <taxon>Saprospirales</taxon>
        <taxon>Haliscomenobacteraceae</taxon>
        <taxon>Phaeodactylibacter</taxon>
    </lineage>
</organism>
<reference evidence="1 2" key="1">
    <citation type="journal article" date="2014" name="Int. J. Syst. Evol. Microbiol.">
        <title>Phaeodactylibacter xiamenensis gen. nov., sp. nov., a member of the family Saprospiraceae isolated from the marine alga Phaeodactylum tricornutum.</title>
        <authorList>
            <person name="Chen Z.Jr."/>
            <person name="Lei X."/>
            <person name="Lai Q."/>
            <person name="Li Y."/>
            <person name="Zhang B."/>
            <person name="Zhang J."/>
            <person name="Zhang H."/>
            <person name="Yang L."/>
            <person name="Zheng W."/>
            <person name="Tian Y."/>
            <person name="Yu Z."/>
            <person name="Xu H.Jr."/>
            <person name="Zheng T."/>
        </authorList>
    </citation>
    <scope>NUCLEOTIDE SEQUENCE [LARGE SCALE GENOMIC DNA]</scope>
    <source>
        <strain evidence="1 2">KD52</strain>
    </source>
</reference>
<comment type="caution">
    <text evidence="1">The sequence shown here is derived from an EMBL/GenBank/DDBJ whole genome shotgun (WGS) entry which is preliminary data.</text>
</comment>
<sequence length="68" mass="7916">MRREKHTIQCPCDKAKQFPIVLEYDETKLEGPKTQELHCPFCQDMLTIELPGTVQNNETTLRGIKKLE</sequence>
<dbReference type="STRING" id="1524460.IX84_29010"/>
<keyword evidence="2" id="KW-1185">Reference proteome</keyword>
<protein>
    <submittedName>
        <fullName evidence="1">Uncharacterized protein</fullName>
    </submittedName>
</protein>
<proteinExistence type="predicted"/>
<name>A0A098S1U9_9BACT</name>